<name>A0ABM0TT30_CAMSA</name>
<dbReference type="InterPro" id="IPR040256">
    <property type="entry name" value="At4g02000-like"/>
</dbReference>
<dbReference type="PANTHER" id="PTHR31286">
    <property type="entry name" value="GLYCINE-RICH CELL WALL STRUCTURAL PROTEIN 1.8-LIKE"/>
    <property type="match status" value="1"/>
</dbReference>
<dbReference type="Proteomes" id="UP000694864">
    <property type="component" value="Chromosome 9"/>
</dbReference>
<sequence length="186" mass="21852">MLVLQRWQPTISRSFPSEILFWIQVTRIPVHLWTEELIQSIGEDIRTVEHLDVSSIVARMRVCINGLQPLVKIASVEFKNEEEIEVELVYERLKKYCKLCYGLDHDDKDCPSIKITRNLPLLRHSSQGRNDRSFKHSEDNSRSSRRDTSAHGIHGNHSRAKDRDYQQRESRSQDLQQSSRKDFSFC</sequence>
<evidence type="ECO:0000313" key="3">
    <source>
        <dbReference type="Proteomes" id="UP000694864"/>
    </source>
</evidence>
<feature type="domain" description="Zinc knuckle CX2CX4HX4C" evidence="2">
    <location>
        <begin position="68"/>
        <end position="111"/>
    </location>
</feature>
<accession>A0ABM0TT30</accession>
<dbReference type="InterPro" id="IPR025836">
    <property type="entry name" value="Zn_knuckle_CX2CX4HX4C"/>
</dbReference>
<dbReference type="GeneID" id="104715160"/>
<gene>
    <name evidence="4" type="primary">LOC104715160</name>
</gene>
<evidence type="ECO:0000256" key="1">
    <source>
        <dbReference type="SAM" id="MobiDB-lite"/>
    </source>
</evidence>
<dbReference type="PANTHER" id="PTHR31286:SF163">
    <property type="entry name" value="ZINC KNUCKLE CX2CX4HX4C DOMAIN-CONTAINING PROTEIN"/>
    <property type="match status" value="1"/>
</dbReference>
<reference evidence="4" key="2">
    <citation type="submission" date="2025-08" db="UniProtKB">
        <authorList>
            <consortium name="RefSeq"/>
        </authorList>
    </citation>
    <scope>IDENTIFICATION</scope>
    <source>
        <tissue evidence="4">Leaf</tissue>
    </source>
</reference>
<dbReference type="Pfam" id="PF14392">
    <property type="entry name" value="zf-CCHC_4"/>
    <property type="match status" value="1"/>
</dbReference>
<feature type="region of interest" description="Disordered" evidence="1">
    <location>
        <begin position="125"/>
        <end position="186"/>
    </location>
</feature>
<dbReference type="RefSeq" id="XP_010430899.1">
    <property type="nucleotide sequence ID" value="XM_010432597.1"/>
</dbReference>
<keyword evidence="3" id="KW-1185">Reference proteome</keyword>
<reference evidence="3" key="1">
    <citation type="journal article" date="2014" name="Nat. Commun.">
        <title>The emerging biofuel crop Camelina sativa retains a highly undifferentiated hexaploid genome structure.</title>
        <authorList>
            <person name="Kagale S."/>
            <person name="Koh C."/>
            <person name="Nixon J."/>
            <person name="Bollina V."/>
            <person name="Clarke W.E."/>
            <person name="Tuteja R."/>
            <person name="Spillane C."/>
            <person name="Robinson S.J."/>
            <person name="Links M.G."/>
            <person name="Clarke C."/>
            <person name="Higgins E.E."/>
            <person name="Huebert T."/>
            <person name="Sharpe A.G."/>
            <person name="Parkin I.A."/>
        </authorList>
    </citation>
    <scope>NUCLEOTIDE SEQUENCE [LARGE SCALE GENOMIC DNA]</scope>
    <source>
        <strain evidence="3">cv. DH55</strain>
    </source>
</reference>
<feature type="compositionally biased region" description="Basic and acidic residues" evidence="1">
    <location>
        <begin position="159"/>
        <end position="172"/>
    </location>
</feature>
<proteinExistence type="predicted"/>
<organism evidence="3 4">
    <name type="scientific">Camelina sativa</name>
    <name type="common">False flax</name>
    <name type="synonym">Myagrum sativum</name>
    <dbReference type="NCBI Taxonomy" id="90675"/>
    <lineage>
        <taxon>Eukaryota</taxon>
        <taxon>Viridiplantae</taxon>
        <taxon>Streptophyta</taxon>
        <taxon>Embryophyta</taxon>
        <taxon>Tracheophyta</taxon>
        <taxon>Spermatophyta</taxon>
        <taxon>Magnoliopsida</taxon>
        <taxon>eudicotyledons</taxon>
        <taxon>Gunneridae</taxon>
        <taxon>Pentapetalae</taxon>
        <taxon>rosids</taxon>
        <taxon>malvids</taxon>
        <taxon>Brassicales</taxon>
        <taxon>Brassicaceae</taxon>
        <taxon>Camelineae</taxon>
        <taxon>Camelina</taxon>
    </lineage>
</organism>
<evidence type="ECO:0000259" key="2">
    <source>
        <dbReference type="Pfam" id="PF14392"/>
    </source>
</evidence>
<evidence type="ECO:0000313" key="4">
    <source>
        <dbReference type="RefSeq" id="XP_010430899.1"/>
    </source>
</evidence>
<protein>
    <submittedName>
        <fullName evidence="4">Uncharacterized protein At4g02000-like</fullName>
    </submittedName>
</protein>
<feature type="compositionally biased region" description="Basic and acidic residues" evidence="1">
    <location>
        <begin position="129"/>
        <end position="149"/>
    </location>
</feature>